<evidence type="ECO:0000256" key="1">
    <source>
        <dbReference type="ARBA" id="ARBA00004123"/>
    </source>
</evidence>
<feature type="compositionally biased region" description="Polar residues" evidence="9">
    <location>
        <begin position="389"/>
        <end position="398"/>
    </location>
</feature>
<feature type="region of interest" description="Disordered" evidence="9">
    <location>
        <begin position="1128"/>
        <end position="1162"/>
    </location>
</feature>
<dbReference type="EMBL" id="CAJPDS010000105">
    <property type="protein sequence ID" value="CAF9937773.1"/>
    <property type="molecule type" value="Genomic_DNA"/>
</dbReference>
<dbReference type="InterPro" id="IPR001525">
    <property type="entry name" value="C5_MeTfrase"/>
</dbReference>
<dbReference type="Proteomes" id="UP000664521">
    <property type="component" value="Unassembled WGS sequence"/>
</dbReference>
<dbReference type="Gene3D" id="3.40.50.150">
    <property type="entry name" value="Vaccinia Virus protein VP39"/>
    <property type="match status" value="1"/>
</dbReference>
<dbReference type="SUPFAM" id="SSF53335">
    <property type="entry name" value="S-adenosyl-L-methionine-dependent methyltransferases"/>
    <property type="match status" value="1"/>
</dbReference>
<evidence type="ECO:0000256" key="5">
    <source>
        <dbReference type="ARBA" id="ARBA00022691"/>
    </source>
</evidence>
<reference evidence="11" key="1">
    <citation type="submission" date="2021-03" db="EMBL/GenBank/DDBJ databases">
        <authorList>
            <person name="Tagirdzhanova G."/>
        </authorList>
    </citation>
    <scope>NUCLEOTIDE SEQUENCE</scope>
</reference>
<feature type="compositionally biased region" description="Basic and acidic residues" evidence="9">
    <location>
        <begin position="1"/>
        <end position="29"/>
    </location>
</feature>
<dbReference type="PROSITE" id="PS51679">
    <property type="entry name" value="SAM_MT_C5"/>
    <property type="match status" value="1"/>
</dbReference>
<feature type="region of interest" description="Disordered" evidence="9">
    <location>
        <begin position="1"/>
        <end position="72"/>
    </location>
</feature>
<proteinExistence type="inferred from homology"/>
<dbReference type="Pfam" id="PF00145">
    <property type="entry name" value="DNA_methylase"/>
    <property type="match status" value="1"/>
</dbReference>
<feature type="region of interest" description="Disordered" evidence="9">
    <location>
        <begin position="385"/>
        <end position="412"/>
    </location>
</feature>
<evidence type="ECO:0000256" key="9">
    <source>
        <dbReference type="SAM" id="MobiDB-lite"/>
    </source>
</evidence>
<dbReference type="AlphaFoldDB" id="A0A8H3G760"/>
<feature type="compositionally biased region" description="Polar residues" evidence="9">
    <location>
        <begin position="1129"/>
        <end position="1147"/>
    </location>
</feature>
<gene>
    <name evidence="11" type="primary">DIM-2</name>
    <name evidence="11" type="ORF">HETSPECPRED_000652</name>
</gene>
<feature type="region of interest" description="Disordered" evidence="9">
    <location>
        <begin position="879"/>
        <end position="899"/>
    </location>
</feature>
<organism evidence="11 12">
    <name type="scientific">Heterodermia speciosa</name>
    <dbReference type="NCBI Taxonomy" id="116794"/>
    <lineage>
        <taxon>Eukaryota</taxon>
        <taxon>Fungi</taxon>
        <taxon>Dikarya</taxon>
        <taxon>Ascomycota</taxon>
        <taxon>Pezizomycotina</taxon>
        <taxon>Lecanoromycetes</taxon>
        <taxon>OSLEUM clade</taxon>
        <taxon>Lecanoromycetidae</taxon>
        <taxon>Caliciales</taxon>
        <taxon>Physciaceae</taxon>
        <taxon>Heterodermia</taxon>
    </lineage>
</organism>
<feature type="active site" evidence="8">
    <location>
        <position position="776"/>
    </location>
</feature>
<keyword evidence="4 8" id="KW-0808">Transferase</keyword>
<dbReference type="GO" id="GO:0005634">
    <property type="term" value="C:nucleus"/>
    <property type="evidence" value="ECO:0007669"/>
    <property type="project" value="UniProtKB-SubCell"/>
</dbReference>
<evidence type="ECO:0000313" key="11">
    <source>
        <dbReference type="EMBL" id="CAF9937773.1"/>
    </source>
</evidence>
<dbReference type="OrthoDB" id="5376140at2759"/>
<dbReference type="InterPro" id="IPR050390">
    <property type="entry name" value="C5-Methyltransferase"/>
</dbReference>
<protein>
    <recommendedName>
        <fullName evidence="2">DNA (cytosine-5-)-methyltransferase</fullName>
        <ecNumber evidence="2">2.1.1.37</ecNumber>
    </recommendedName>
</protein>
<dbReference type="Gene3D" id="3.90.120.10">
    <property type="entry name" value="DNA Methylase, subunit A, domain 2"/>
    <property type="match status" value="1"/>
</dbReference>
<feature type="compositionally biased region" description="Low complexity" evidence="9">
    <location>
        <begin position="1148"/>
        <end position="1161"/>
    </location>
</feature>
<dbReference type="InterPro" id="IPR057215">
    <property type="entry name" value="DUF7893"/>
</dbReference>
<dbReference type="Gene3D" id="2.30.30.490">
    <property type="match status" value="1"/>
</dbReference>
<keyword evidence="6" id="KW-0238">DNA-binding</keyword>
<dbReference type="PANTHER" id="PTHR10629:SF54">
    <property type="entry name" value="DNA METHYLTRANSFERASE DIM-2"/>
    <property type="match status" value="1"/>
</dbReference>
<keyword evidence="7" id="KW-0539">Nucleus</keyword>
<comment type="subcellular location">
    <subcellularLocation>
        <location evidence="1">Nucleus</location>
    </subcellularLocation>
</comment>
<sequence>MTEHQKSLENQSPRDKSSSSGPTERDTERKKRRRSLSSVEGSTASDEESVDHGNNSVLPVDERTKHQTPKVMTGVRLPGLVYPTSLYNDDRQAITPVDSEEDVLKSALEHGHTSFGDEEFFALNLEEFSIYRSHSARKHPRCGFEEKPFANELISLHDVEGRGTTRWFLDGVVCHGQEKKYVQRVPCNVFSIGGFEDADLHTTNSSIWIQSKAGQKLDVWYSLGQPASQYKRFHQPFLWLADLAKHLVDYLNRHDKVSLKHFRKDFHTWLQGAHGADEGFRHWQQAYNDTDFRRVVTAHAAFLYNQAALLGREYSSHLLWKEIDPFTMDAVPRQTEEVMTYEPVTGPDPPKLSKPVSRPKTVVTPFVYECFKHLPWAKFLDPQAPSGFRQRQPSTNNGRPVRLDSLESEDANQQSVRIGDVVAVKSDAQTAWSSKESFWYGFVQGIQQKTNQLSLIWLYRPSDTACQNMRYPHSNELFLSDHCNCGDKPIYAREVVWKPRVAFFGGTDTPNADFFVRQKYKEADSAWVTLNMSDFECICNTPKKTEIYSTGTTVLVKIAQPEHDIALEPVELLEPSSLDQVRVRRLLSRRKYHGDSEADSNELVYTSKIETLSRSSICRICHIRFYDIDEKSKIPVPYCRNGIGDFYYIITQERAEAGEPCLVPLAKPWPTSLRQGFDPHLPSSRPTMRGLDIFCGGGCLGRGLEEGGAVKMGWAVDYFKQAIHTYRANADDGSNTKLFYGSVNDYLSKAMAGKQGKGKLIAQFGEVGFIAAGSPCPGFSSINLNKDSDESLINASMVASVVSFVDFYRPRYALLENVLGMANCGTKHKDQNVFAQILCALVALGYQVRAFILDAWNYGSPQSRSRIFISIAAPGLTPLPDPPQSHSHPEGTGDRALGRTANGLPLGQRYWGPTPFKYITIQEATQDIPFSDDGKVDCIPFPDHRLTLGVSSVNQALICQVPKHPHGMSFMKAVKLGWQSETQLRAWSWTPLRSSENSRSWKRVYPRGLIPTVTTKCTPQDGISGQWVHWEADRPMTVMEVRRAQGYPDHEVIVGTPAMQWKIIGNSVARPVALALGVALRTAWLANEDDDAKSSFQSAQDWQINAPSPNKVAVVIDRFEDNEYLTADSMASSEPDQSNTGDTATPMSSSSETITRETTTSDVTGTAKTDFIVLV</sequence>
<dbReference type="InterPro" id="IPR043151">
    <property type="entry name" value="BAH_sf"/>
</dbReference>
<dbReference type="PRINTS" id="PR00105">
    <property type="entry name" value="C5METTRFRASE"/>
</dbReference>
<evidence type="ECO:0000313" key="12">
    <source>
        <dbReference type="Proteomes" id="UP000664521"/>
    </source>
</evidence>
<dbReference type="GO" id="GO:0003677">
    <property type="term" value="F:DNA binding"/>
    <property type="evidence" value="ECO:0007669"/>
    <property type="project" value="UniProtKB-KW"/>
</dbReference>
<dbReference type="GO" id="GO:0044027">
    <property type="term" value="P:negative regulation of gene expression via chromosomal CpG island methylation"/>
    <property type="evidence" value="ECO:0007669"/>
    <property type="project" value="TreeGrafter"/>
</dbReference>
<keyword evidence="5 8" id="KW-0949">S-adenosyl-L-methionine</keyword>
<evidence type="ECO:0000256" key="8">
    <source>
        <dbReference type="PROSITE-ProRule" id="PRU01016"/>
    </source>
</evidence>
<dbReference type="Pfam" id="PF25423">
    <property type="entry name" value="DUF7893"/>
    <property type="match status" value="1"/>
</dbReference>
<dbReference type="GO" id="GO:0003886">
    <property type="term" value="F:DNA (cytosine-5-)-methyltransferase activity"/>
    <property type="evidence" value="ECO:0007669"/>
    <property type="project" value="UniProtKB-EC"/>
</dbReference>
<evidence type="ECO:0000256" key="3">
    <source>
        <dbReference type="ARBA" id="ARBA00022603"/>
    </source>
</evidence>
<evidence type="ECO:0000256" key="2">
    <source>
        <dbReference type="ARBA" id="ARBA00011975"/>
    </source>
</evidence>
<keyword evidence="12" id="KW-1185">Reference proteome</keyword>
<name>A0A8H3G760_9LECA</name>
<evidence type="ECO:0000259" key="10">
    <source>
        <dbReference type="PROSITE" id="PS51038"/>
    </source>
</evidence>
<dbReference type="EC" id="2.1.1.37" evidence="2"/>
<comment type="similarity">
    <text evidence="8">Belongs to the class I-like SAM-binding methyltransferase superfamily. C5-methyltransferase family.</text>
</comment>
<evidence type="ECO:0000256" key="4">
    <source>
        <dbReference type="ARBA" id="ARBA00022679"/>
    </source>
</evidence>
<comment type="caution">
    <text evidence="11">The sequence shown here is derived from an EMBL/GenBank/DDBJ whole genome shotgun (WGS) entry which is preliminary data.</text>
</comment>
<keyword evidence="3 8" id="KW-0489">Methyltransferase</keyword>
<dbReference type="PANTHER" id="PTHR10629">
    <property type="entry name" value="CYTOSINE-SPECIFIC METHYLTRANSFERASE"/>
    <property type="match status" value="1"/>
</dbReference>
<evidence type="ECO:0000256" key="6">
    <source>
        <dbReference type="ARBA" id="ARBA00023125"/>
    </source>
</evidence>
<accession>A0A8H3G760</accession>
<evidence type="ECO:0000256" key="7">
    <source>
        <dbReference type="ARBA" id="ARBA00023242"/>
    </source>
</evidence>
<feature type="compositionally biased region" description="Basic and acidic residues" evidence="9">
    <location>
        <begin position="887"/>
        <end position="897"/>
    </location>
</feature>
<feature type="domain" description="BAH" evidence="10">
    <location>
        <begin position="414"/>
        <end position="531"/>
    </location>
</feature>
<dbReference type="GO" id="GO:0032259">
    <property type="term" value="P:methylation"/>
    <property type="evidence" value="ECO:0007669"/>
    <property type="project" value="UniProtKB-KW"/>
</dbReference>
<dbReference type="PROSITE" id="PS51038">
    <property type="entry name" value="BAH"/>
    <property type="match status" value="1"/>
</dbReference>
<dbReference type="InterPro" id="IPR001025">
    <property type="entry name" value="BAH_dom"/>
</dbReference>
<dbReference type="GO" id="GO:0003682">
    <property type="term" value="F:chromatin binding"/>
    <property type="evidence" value="ECO:0007669"/>
    <property type="project" value="InterPro"/>
</dbReference>
<dbReference type="InterPro" id="IPR029063">
    <property type="entry name" value="SAM-dependent_MTases_sf"/>
</dbReference>